<dbReference type="Proteomes" id="UP001375240">
    <property type="component" value="Unassembled WGS sequence"/>
</dbReference>
<gene>
    <name evidence="2" type="ORF">TWF696_006852</name>
</gene>
<evidence type="ECO:0000313" key="2">
    <source>
        <dbReference type="EMBL" id="KAK6346740.1"/>
    </source>
</evidence>
<evidence type="ECO:0000256" key="1">
    <source>
        <dbReference type="SAM" id="MobiDB-lite"/>
    </source>
</evidence>
<evidence type="ECO:0000313" key="3">
    <source>
        <dbReference type="Proteomes" id="UP001375240"/>
    </source>
</evidence>
<dbReference type="EMBL" id="JAVHNQ010000005">
    <property type="protein sequence ID" value="KAK6346740.1"/>
    <property type="molecule type" value="Genomic_DNA"/>
</dbReference>
<name>A0AAV9USK6_9PEZI</name>
<dbReference type="SUPFAM" id="SSF56112">
    <property type="entry name" value="Protein kinase-like (PK-like)"/>
    <property type="match status" value="1"/>
</dbReference>
<organism evidence="2 3">
    <name type="scientific">Orbilia brochopaga</name>
    <dbReference type="NCBI Taxonomy" id="3140254"/>
    <lineage>
        <taxon>Eukaryota</taxon>
        <taxon>Fungi</taxon>
        <taxon>Dikarya</taxon>
        <taxon>Ascomycota</taxon>
        <taxon>Pezizomycotina</taxon>
        <taxon>Orbiliomycetes</taxon>
        <taxon>Orbiliales</taxon>
        <taxon>Orbiliaceae</taxon>
        <taxon>Orbilia</taxon>
    </lineage>
</organism>
<feature type="compositionally biased region" description="Polar residues" evidence="1">
    <location>
        <begin position="371"/>
        <end position="381"/>
    </location>
</feature>
<feature type="compositionally biased region" description="Basic and acidic residues" evidence="1">
    <location>
        <begin position="525"/>
        <end position="539"/>
    </location>
</feature>
<feature type="compositionally biased region" description="Polar residues" evidence="1">
    <location>
        <begin position="478"/>
        <end position="489"/>
    </location>
</feature>
<feature type="region of interest" description="Disordered" evidence="1">
    <location>
        <begin position="356"/>
        <end position="386"/>
    </location>
</feature>
<feature type="region of interest" description="Disordered" evidence="1">
    <location>
        <begin position="439"/>
        <end position="543"/>
    </location>
</feature>
<comment type="caution">
    <text evidence="2">The sequence shown here is derived from an EMBL/GenBank/DDBJ whole genome shotgun (WGS) entry which is preliminary data.</text>
</comment>
<dbReference type="InterPro" id="IPR011009">
    <property type="entry name" value="Kinase-like_dom_sf"/>
</dbReference>
<accession>A0AAV9USK6</accession>
<keyword evidence="3" id="KW-1185">Reference proteome</keyword>
<dbReference type="AlphaFoldDB" id="A0AAV9USK6"/>
<sequence length="704" mass="78792">MRSLAMEPPRTLSFVRLPRAYSRLNDDAFAKQLLELFGTSTEAGRLAEPLLPDQELTVAQYVRQHLSYTVYLLSLVYEESPNLGYIVIPVARHLMTDQYLRRNYGRLEQVPNFPKSLVSRLEQLDRETWFAQPLLGSHVVFDHQLSNGDEVPSPVSIVSSSAYANADRLDVAKVSTDEAPLSGQTHARLQIEPSHLVPGGKFFRRLEILRLLARSLLTVDEGTESPVHQHFSLPAYSYTYKDKSYLLLSPETSADINPEDSGHHVCNLAQFVSSRPDWWVGLSKEEKRIRIFEWMTCLAATVHFFHSLKVSHGDISTKRIYLVRNGKDVQIFLEGWHMSHLDPRVIEMSKKRPGLKSNKSFGYGMPEPSLGSDSRPPSRSKTGPVDFSNAEISRLHDIKCLGEVFAEMLLVLLGLTKDTLSRQRKERLEWTKEMKAREGNGSWNPVFYPKPSSTSASETSASSVASEMVEINLPRPGTGQSNSNGQTLSPPKGKAAETDKPPKSSNGKDGPSRPGSLFGGMFSKSSKEAPKAPEPEPPKPAKTRMSYGIVSKIASPSLASSPPPPTWWLDELKLMYPPFQSVNDNTTWNKHSDLIGNHLLLLISAMSASEASARPKAETVWKDLTRIVNVFFKGTQLCCSAHDEHLKDARETLKDNILDDIYRRGIQDEEEENWEGIGWDGPERFGPKRIGRRGEGALAECLFE</sequence>
<evidence type="ECO:0008006" key="4">
    <source>
        <dbReference type="Google" id="ProtNLM"/>
    </source>
</evidence>
<feature type="compositionally biased region" description="Low complexity" evidence="1">
    <location>
        <begin position="452"/>
        <end position="470"/>
    </location>
</feature>
<proteinExistence type="predicted"/>
<reference evidence="2 3" key="1">
    <citation type="submission" date="2019-10" db="EMBL/GenBank/DDBJ databases">
        <authorList>
            <person name="Palmer J.M."/>
        </authorList>
    </citation>
    <scope>NUCLEOTIDE SEQUENCE [LARGE SCALE GENOMIC DNA]</scope>
    <source>
        <strain evidence="2 3">TWF696</strain>
    </source>
</reference>
<protein>
    <recommendedName>
        <fullName evidence="4">Protein kinase domain-containing protein</fullName>
    </recommendedName>
</protein>